<dbReference type="SUPFAM" id="SSF52733">
    <property type="entry name" value="Nicotinate mononucleotide:5,6-dimethylbenzimidazole phosphoribosyltransferase (CobT)"/>
    <property type="match status" value="1"/>
</dbReference>
<evidence type="ECO:0000256" key="6">
    <source>
        <dbReference type="ARBA" id="ARBA00022573"/>
    </source>
</evidence>
<evidence type="ECO:0000256" key="1">
    <source>
        <dbReference type="ARBA" id="ARBA00002197"/>
    </source>
</evidence>
<evidence type="ECO:0000256" key="10">
    <source>
        <dbReference type="ARBA" id="ARBA00047340"/>
    </source>
</evidence>
<dbReference type="InterPro" id="IPR023195">
    <property type="entry name" value="Nict_dMeBzImd_PRibTrfase_N"/>
</dbReference>
<dbReference type="HAMAP" id="MF_00230">
    <property type="entry name" value="CobT"/>
    <property type="match status" value="1"/>
</dbReference>
<dbReference type="OrthoDB" id="9781491at2"/>
<feature type="active site" description="Proton acceptor" evidence="11">
    <location>
        <position position="314"/>
    </location>
</feature>
<evidence type="ECO:0000256" key="5">
    <source>
        <dbReference type="ARBA" id="ARBA00015486"/>
    </source>
</evidence>
<evidence type="ECO:0000256" key="7">
    <source>
        <dbReference type="ARBA" id="ARBA00022676"/>
    </source>
</evidence>
<evidence type="ECO:0000256" key="2">
    <source>
        <dbReference type="ARBA" id="ARBA00005049"/>
    </source>
</evidence>
<comment type="function">
    <text evidence="1 11">Catalyzes the synthesis of alpha-ribazole-5'-phosphate from nicotinate mononucleotide (NAMN) and 5,6-dimethylbenzimidazole (DMB).</text>
</comment>
<protein>
    <recommendedName>
        <fullName evidence="5 11">Nicotinate-nucleotide--dimethylbenzimidazole phosphoribosyltransferase</fullName>
        <shortName evidence="11">NN:DBI PRT</shortName>
        <ecNumber evidence="4 11">2.4.2.21</ecNumber>
    </recommendedName>
    <alternativeName>
        <fullName evidence="9 11">N(1)-alpha-phosphoribosyltransferase</fullName>
    </alternativeName>
</protein>
<dbReference type="GO" id="GO:0008939">
    <property type="term" value="F:nicotinate-nucleotide-dimethylbenzimidazole phosphoribosyltransferase activity"/>
    <property type="evidence" value="ECO:0007669"/>
    <property type="project" value="UniProtKB-UniRule"/>
</dbReference>
<evidence type="ECO:0000256" key="3">
    <source>
        <dbReference type="ARBA" id="ARBA00007110"/>
    </source>
</evidence>
<comment type="caution">
    <text evidence="12">The sequence shown here is derived from an EMBL/GenBank/DDBJ whole genome shotgun (WGS) entry which is preliminary data.</text>
</comment>
<gene>
    <name evidence="11 12" type="primary">cobT</name>
    <name evidence="12" type="ORF">C6I21_06795</name>
</gene>
<dbReference type="InterPro" id="IPR003200">
    <property type="entry name" value="Nict_dMeBzImd_PRibTrfase"/>
</dbReference>
<dbReference type="UniPathway" id="UPA00061">
    <property type="reaction ID" value="UER00516"/>
</dbReference>
<dbReference type="Pfam" id="PF02277">
    <property type="entry name" value="DBI_PRT"/>
    <property type="match status" value="1"/>
</dbReference>
<comment type="pathway">
    <text evidence="2 11">Nucleoside biosynthesis; alpha-ribazole biosynthesis; alpha-ribazole from 5,6-dimethylbenzimidazole: step 1/2.</text>
</comment>
<comment type="similarity">
    <text evidence="3 11">Belongs to the CobT family.</text>
</comment>
<evidence type="ECO:0000313" key="13">
    <source>
        <dbReference type="Proteomes" id="UP000243650"/>
    </source>
</evidence>
<dbReference type="GO" id="GO:0009236">
    <property type="term" value="P:cobalamin biosynthetic process"/>
    <property type="evidence" value="ECO:0007669"/>
    <property type="project" value="UniProtKB-UniRule"/>
</dbReference>
<dbReference type="RefSeq" id="WP_105958689.1">
    <property type="nucleotide sequence ID" value="NZ_PVNS01000005.1"/>
</dbReference>
<organism evidence="12 13">
    <name type="scientific">Alkalicoccus urumqiensis</name>
    <name type="common">Bacillus urumqiensis</name>
    <dbReference type="NCBI Taxonomy" id="1548213"/>
    <lineage>
        <taxon>Bacteria</taxon>
        <taxon>Bacillati</taxon>
        <taxon>Bacillota</taxon>
        <taxon>Bacilli</taxon>
        <taxon>Bacillales</taxon>
        <taxon>Bacillaceae</taxon>
        <taxon>Alkalicoccus</taxon>
    </lineage>
</organism>
<dbReference type="PANTHER" id="PTHR43463:SF1">
    <property type="entry name" value="NICOTINATE-NUCLEOTIDE--DIMETHYLBENZIMIDAZOLE PHOSPHORIBOSYLTRANSFERASE"/>
    <property type="match status" value="1"/>
</dbReference>
<dbReference type="Gene3D" id="1.10.1610.10">
    <property type="match status" value="1"/>
</dbReference>
<dbReference type="InterPro" id="IPR017846">
    <property type="entry name" value="Nict_dMeBzImd_PRibTrfase_bact"/>
</dbReference>
<evidence type="ECO:0000256" key="9">
    <source>
        <dbReference type="ARBA" id="ARBA00030686"/>
    </source>
</evidence>
<keyword evidence="13" id="KW-1185">Reference proteome</keyword>
<keyword evidence="8 11" id="KW-0808">Transferase</keyword>
<name>A0A2P6MI85_ALKUR</name>
<evidence type="ECO:0000313" key="12">
    <source>
        <dbReference type="EMBL" id="PRO66005.1"/>
    </source>
</evidence>
<comment type="catalytic activity">
    <reaction evidence="10 11">
        <text>5,6-dimethylbenzimidazole + nicotinate beta-D-ribonucleotide = alpha-ribazole 5'-phosphate + nicotinate + H(+)</text>
        <dbReference type="Rhea" id="RHEA:11196"/>
        <dbReference type="ChEBI" id="CHEBI:15378"/>
        <dbReference type="ChEBI" id="CHEBI:15890"/>
        <dbReference type="ChEBI" id="CHEBI:32544"/>
        <dbReference type="ChEBI" id="CHEBI:57502"/>
        <dbReference type="ChEBI" id="CHEBI:57918"/>
        <dbReference type="EC" id="2.4.2.21"/>
    </reaction>
</comment>
<dbReference type="FunFam" id="3.40.50.10210:FF:000001">
    <property type="entry name" value="Nicotinate-nucleotide--dimethylbenzimidazole phosphoribosyltransferase"/>
    <property type="match status" value="1"/>
</dbReference>
<dbReference type="Gene3D" id="3.40.50.10210">
    <property type="match status" value="1"/>
</dbReference>
<reference evidence="12 13" key="1">
    <citation type="submission" date="2018-03" db="EMBL/GenBank/DDBJ databases">
        <title>Bacillus urumqiensis sp. nov., a moderately haloalkaliphilic bacterium isolated from a salt lake.</title>
        <authorList>
            <person name="Zhao B."/>
            <person name="Liao Z."/>
        </authorList>
    </citation>
    <scope>NUCLEOTIDE SEQUENCE [LARGE SCALE GENOMIC DNA]</scope>
    <source>
        <strain evidence="12 13">BZ-SZ-XJ18</strain>
    </source>
</reference>
<accession>A0A2P6MI85</accession>
<dbReference type="EMBL" id="PVNS01000005">
    <property type="protein sequence ID" value="PRO66005.1"/>
    <property type="molecule type" value="Genomic_DNA"/>
</dbReference>
<dbReference type="Proteomes" id="UP000243650">
    <property type="component" value="Unassembled WGS sequence"/>
</dbReference>
<evidence type="ECO:0000256" key="11">
    <source>
        <dbReference type="HAMAP-Rule" id="MF_00230"/>
    </source>
</evidence>
<proteinExistence type="inferred from homology"/>
<dbReference type="EC" id="2.4.2.21" evidence="4 11"/>
<evidence type="ECO:0000256" key="8">
    <source>
        <dbReference type="ARBA" id="ARBA00022679"/>
    </source>
</evidence>
<keyword evidence="7 11" id="KW-0328">Glycosyltransferase</keyword>
<dbReference type="InterPro" id="IPR036087">
    <property type="entry name" value="Nict_dMeBzImd_PRibTrfase_sf"/>
</dbReference>
<keyword evidence="6 11" id="KW-0169">Cobalamin biosynthesis</keyword>
<dbReference type="NCBIfam" id="TIGR03160">
    <property type="entry name" value="cobT_DBIPRT"/>
    <property type="match status" value="1"/>
</dbReference>
<sequence length="343" mass="35575">MSRWEEAVQAVQLPDETAAEQMRERIGQLTKPPGSLGRLETLAVDMAAVQGTIDLHVRPPAVLVFAGDHGVTAENVSAYDASLTRLMLENFTRGGAAVNVLASEIGASVTVYDIGCAGAPVAGTEQIRIRRGTGNIRVEAAMTKEECSEALDAGCDAVKRAVEGGAAVIIPGEMGIGNTTAAAAVSAKLLDLSARDVTGVGTGLSGEDLRHKEAVVEDAVKRSDKTDPSAVIQDLGGLEIAAMTGAVLEAAASRKVILVDGFIATTAALAAVHMAPWVRPFLFFGHQSEEAGHRALLDALDADPILSLGMRLGEGSGAVCAFPVLRMAARIPREMAVFSDLGL</sequence>
<dbReference type="AlphaFoldDB" id="A0A2P6MI85"/>
<dbReference type="CDD" id="cd02439">
    <property type="entry name" value="DMB-PRT_CobT"/>
    <property type="match status" value="1"/>
</dbReference>
<dbReference type="NCBIfam" id="NF000996">
    <property type="entry name" value="PRK00105.1"/>
    <property type="match status" value="1"/>
</dbReference>
<dbReference type="PANTHER" id="PTHR43463">
    <property type="entry name" value="NICOTINATE-NUCLEOTIDE--DIMETHYLBENZIMIDAZOLE PHOSPHORIBOSYLTRANSFERASE"/>
    <property type="match status" value="1"/>
</dbReference>
<evidence type="ECO:0000256" key="4">
    <source>
        <dbReference type="ARBA" id="ARBA00011991"/>
    </source>
</evidence>